<dbReference type="EMBL" id="CP017834">
    <property type="protein sequence ID" value="APJ04223.1"/>
    <property type="molecule type" value="Genomic_DNA"/>
</dbReference>
<protein>
    <submittedName>
        <fullName evidence="2">Uncharacterized protein</fullName>
    </submittedName>
</protein>
<proteinExistence type="predicted"/>
<dbReference type="STRING" id="1915309.AXG55_10020"/>
<organism evidence="2 3">
    <name type="scientific">Silvanigrella aquatica</name>
    <dbReference type="NCBI Taxonomy" id="1915309"/>
    <lineage>
        <taxon>Bacteria</taxon>
        <taxon>Pseudomonadati</taxon>
        <taxon>Bdellovibrionota</taxon>
        <taxon>Oligoflexia</taxon>
        <taxon>Silvanigrellales</taxon>
        <taxon>Silvanigrellaceae</taxon>
        <taxon>Silvanigrella</taxon>
    </lineage>
</organism>
<dbReference type="AlphaFoldDB" id="A0A1L4D1Z1"/>
<name>A0A1L4D1Z1_9BACT</name>
<dbReference type="Proteomes" id="UP000184731">
    <property type="component" value="Chromosome"/>
</dbReference>
<evidence type="ECO:0000256" key="1">
    <source>
        <dbReference type="SAM" id="SignalP"/>
    </source>
</evidence>
<dbReference type="RefSeq" id="WP_148697977.1">
    <property type="nucleotide sequence ID" value="NZ_CP017834.1"/>
</dbReference>
<reference evidence="2 3" key="1">
    <citation type="submission" date="2016-10" db="EMBL/GenBank/DDBJ databases">
        <title>Silvanigrella aquatica sp. nov., isolated from a freshwater lake located in the Black Forest, Germany, description of Silvanigrellaceae fam. nov., Silvanigrellales ord. nov., reclassification of the order Bdellovibrionales in the class Oligoflexia, reclassification of the families Bacteriovoracaceae and Halobacteriovoraceae in the new order Bacteriovoracales ord. nov., and reclassification of the family Pseudobacteriovoracaceae in the order Oligoflexiales.</title>
        <authorList>
            <person name="Hahn M.W."/>
            <person name="Schmidt J."/>
            <person name="Koll U."/>
            <person name="Rohde M."/>
            <person name="Verbag S."/>
            <person name="Pitt A."/>
            <person name="Nakai R."/>
            <person name="Naganuma T."/>
            <person name="Lang E."/>
        </authorList>
    </citation>
    <scope>NUCLEOTIDE SEQUENCE [LARGE SCALE GENOMIC DNA]</scope>
    <source>
        <strain evidence="2 3">MWH-Nonnen-W8red</strain>
    </source>
</reference>
<accession>A0A1L4D1Z1</accession>
<sequence>MFSIRIKILLTCFTLFFPLAAFSFDISCKDEKGKPIFNLSYEKPLSTQISNKLGIKTAVLKGFNDANDRYSFIANSFSEETADNIHTLTLFGFGQITKKSAAGKRNTSSIKTIKLHIPNEKSTKNFGTVEFITTTFFQNEEQKFDYSRCHFEALITKEIKIYNRILDALNTNKK</sequence>
<evidence type="ECO:0000313" key="2">
    <source>
        <dbReference type="EMBL" id="APJ04223.1"/>
    </source>
</evidence>
<feature type="signal peptide" evidence="1">
    <location>
        <begin position="1"/>
        <end position="23"/>
    </location>
</feature>
<feature type="chain" id="PRO_5009858184" evidence="1">
    <location>
        <begin position="24"/>
        <end position="174"/>
    </location>
</feature>
<evidence type="ECO:0000313" key="3">
    <source>
        <dbReference type="Proteomes" id="UP000184731"/>
    </source>
</evidence>
<keyword evidence="1" id="KW-0732">Signal</keyword>
<keyword evidence="3" id="KW-1185">Reference proteome</keyword>
<gene>
    <name evidence="2" type="ORF">AXG55_10020</name>
</gene>
<dbReference type="OrthoDB" id="9849906at2"/>
<dbReference type="KEGG" id="saqi:AXG55_10020"/>